<feature type="domain" description="Capsid protein VP1/VP3 C-terminal" evidence="2">
    <location>
        <begin position="1167"/>
        <end position="1303"/>
    </location>
</feature>
<reference evidence="3" key="1">
    <citation type="journal article" date="2016" name="Nature">
        <title>Redefining the invertebrate RNA virosphere.</title>
        <authorList>
            <person name="Shi M."/>
            <person name="Lin X.D."/>
            <person name="Tian J.H."/>
            <person name="Chen L.J."/>
            <person name="Chen X."/>
            <person name="Li C.X."/>
            <person name="Qin X.C."/>
            <person name="Li J."/>
            <person name="Cao J.P."/>
            <person name="Eden J.S."/>
            <person name="Buchmann J."/>
            <person name="Wang W."/>
            <person name="Xu J."/>
            <person name="Holmes E.C."/>
            <person name="Zhang Y.Z."/>
        </authorList>
    </citation>
    <scope>NUCLEOTIDE SEQUENCE</scope>
    <source>
        <strain evidence="3">WGML144712</strain>
    </source>
</reference>
<proteinExistence type="predicted"/>
<feature type="compositionally biased region" description="Basic and acidic residues" evidence="1">
    <location>
        <begin position="50"/>
        <end position="61"/>
    </location>
</feature>
<organism evidence="3">
    <name type="scientific">Hubei reo-like virus 4</name>
    <dbReference type="NCBI Taxonomy" id="1923179"/>
    <lineage>
        <taxon>Viruses</taxon>
        <taxon>Riboviria</taxon>
    </lineage>
</organism>
<feature type="compositionally biased region" description="Polar residues" evidence="1">
    <location>
        <begin position="62"/>
        <end position="96"/>
    </location>
</feature>
<feature type="compositionally biased region" description="Polar residues" evidence="1">
    <location>
        <begin position="40"/>
        <end position="49"/>
    </location>
</feature>
<dbReference type="Pfam" id="PF21416">
    <property type="entry name" value="VP1-like_C"/>
    <property type="match status" value="1"/>
</dbReference>
<sequence length="1328" mass="149845">MSKLQSVREIQDQAKKKKEEEQSTKSGATPVVLKAVVDNGSASQKSNQVETKKDSNDKDESQTTSDRSQISSISGNDTKTASAETVNDNFPSSNIRQGLAGPPGNAETPLAKQIPVGEIKSGNALVRSTNYSNYDPKEIPKMEMSSDNVLGHLMRLVKDTARSDDEVKYLGTLLLTAHSQMMTEGNSSGLPTHIPKRTGKNEKVELGRPEQPDRLPMSSQVHSGDIQVVGSQNTLTKIDGQRTVHYRDAGFVNQISAMMPSTFRETLPQDWLDCYSTVKDFTSIPIFSAVRNLIGYTSVKRQVVNNAQKLLSPVATDALFQKAKDLCEPGTYEVKMKLESNGYSTPVSQDDLGILKSFGAPFIQLEKNAFSIDDYEDDIGAWQRELENVITLGKQAFGIYQGLDVVTYTRSGQSNPAILSSAERNIVKQEIANPLYGYDVSLCSGIRKWAAGRISDKHFVPLGLMHMLSSHNNVKTADAYMVETDQLTSWFANQSYNYIKNHKLSFRELMAMMYAVMPPRTLLTSTQSFDEDRTYLLRPHDNICQQILLNCAFLDGPQKEMFSMHYNYFRNFGIMKESNYEQILEQLSSAGNASEFLNELATMMRYQLESGEIAMFAEMTGWRPRFKMQPKMTSETQTNGPWILLCSLLFFVTYPKIAKDVAHVLIANIWICLDMLYTDQCAAFIRSHGYTNEVRGAEFISITDEEYLSGRVIPTMLTLNPDRVQQQNIKLVMEYIQPLAREYQENRARDAAFPRVDKSYMRYISWPKTQNRYMHGQLSSRVKLIHQFVAKFTGELLRATRANQIAKPTIAVMNAMRTHLEYGARLLSHEVSAVAEVLANYPLQLFDLYTPSFTDGPTVEFCVTSSDKKDETLYLSMAEHEMHEIDLGVVLFPYLRVDSVYEKRALTTQPTTATGAVYVGIQHGDEVLNDYFSTAAKSEKFCEAIVLTSLAYDSKQIQGFQSLTQFMNRFSFLKVRMIANVFNRILQLLELEPQKYAIREDVSGNALFQDMRFKNWILSVMRKGGAPIKNGQYETPTSIIGKPLDGSDPLSMSFYNEASRFITSKSSPVYRYSKGIRIVYQAVSYRHPKLIPDFVPDYVIEYEPNHTFVSITTYGRSKVWALNINGEKFLEPSDAPKVKLVINPVHGWPLIEREIAGWVKRWIMAGKMMVELPELVYLPHVEISDNDYASVEDTLIDNLLLLPAGPRPTITFVNSMYKSHDLYSATAVSPCQIIFMMNPADVDKGVLYRNIFENLPQQSNKDFEPPANELTDGGPWVENIAPLYSDNTPKRLRVNQISIMNPIPVFSSSAVTDLPKFDCSMVADWTSA</sequence>
<name>A0A1L3KP83_9VIRU</name>
<accession>A0A1L3KP83</accession>
<dbReference type="EMBL" id="KX884713">
    <property type="protein sequence ID" value="APG79193.1"/>
    <property type="molecule type" value="Genomic_RNA"/>
</dbReference>
<evidence type="ECO:0000313" key="3">
    <source>
        <dbReference type="EMBL" id="APG79193.1"/>
    </source>
</evidence>
<evidence type="ECO:0000256" key="1">
    <source>
        <dbReference type="SAM" id="MobiDB-lite"/>
    </source>
</evidence>
<dbReference type="InterPro" id="IPR049422">
    <property type="entry name" value="VP1/VP3_C"/>
</dbReference>
<evidence type="ECO:0000259" key="2">
    <source>
        <dbReference type="Pfam" id="PF21416"/>
    </source>
</evidence>
<feature type="compositionally biased region" description="Basic and acidic residues" evidence="1">
    <location>
        <begin position="9"/>
        <end position="23"/>
    </location>
</feature>
<feature type="region of interest" description="Disordered" evidence="1">
    <location>
        <begin position="1"/>
        <end position="112"/>
    </location>
</feature>
<protein>
    <recommendedName>
        <fullName evidence="2">Capsid protein VP1/VP3 C-terminal domain-containing protein</fullName>
    </recommendedName>
</protein>